<accession>Q668B1</accession>
<gene>
    <name evidence="2" type="ordered locus">YPTB2829</name>
</gene>
<feature type="transmembrane region" description="Helical" evidence="1">
    <location>
        <begin position="87"/>
        <end position="108"/>
    </location>
</feature>
<dbReference type="Proteomes" id="UP000001011">
    <property type="component" value="Chromosome"/>
</dbReference>
<dbReference type="Pfam" id="PF06836">
    <property type="entry name" value="DUF1240"/>
    <property type="match status" value="1"/>
</dbReference>
<keyword evidence="1" id="KW-0812">Transmembrane</keyword>
<dbReference type="AlphaFoldDB" id="Q668B1"/>
<reference evidence="2 3" key="1">
    <citation type="journal article" date="2004" name="Proc. Natl. Acad. Sci. U.S.A.">
        <title>Insights into the evolution of Yersinia pestis through whole-genome comparison with Yersinia pseudotuberculosis.</title>
        <authorList>
            <person name="Chain P.S.G."/>
            <person name="Carniel E."/>
            <person name="Larimer F.W."/>
            <person name="Lamerdin J."/>
            <person name="Stoutland P.O."/>
            <person name="Regala W.M."/>
            <person name="Georgescu A.M."/>
            <person name="Vergez L.M."/>
            <person name="Land M.L."/>
            <person name="Motin V.L."/>
            <person name="Brubaker R.R."/>
            <person name="Fowler J."/>
            <person name="Hinnebusch J."/>
            <person name="Marceau M."/>
            <person name="Medigue C."/>
            <person name="Simonet M."/>
            <person name="Chenal-Francisque V."/>
            <person name="Souza B."/>
            <person name="Dacheux D."/>
            <person name="Elliott J.M."/>
            <person name="Derbise A."/>
            <person name="Hauser L.J."/>
            <person name="Garcia E."/>
        </authorList>
    </citation>
    <scope>NUCLEOTIDE SEQUENCE [LARGE SCALE GENOMIC DNA]</scope>
    <source>
        <strain evidence="3">IP32953</strain>
    </source>
</reference>
<evidence type="ECO:0000313" key="2">
    <source>
        <dbReference type="EMBL" id="CAH22067.1"/>
    </source>
</evidence>
<organism evidence="2 3">
    <name type="scientific">Yersinia pseudotuberculosis serotype I (strain IP32953)</name>
    <dbReference type="NCBI Taxonomy" id="273123"/>
    <lineage>
        <taxon>Bacteria</taxon>
        <taxon>Pseudomonadati</taxon>
        <taxon>Pseudomonadota</taxon>
        <taxon>Gammaproteobacteria</taxon>
        <taxon>Enterobacterales</taxon>
        <taxon>Yersiniaceae</taxon>
        <taxon>Yersinia</taxon>
    </lineage>
</organism>
<evidence type="ECO:0000256" key="1">
    <source>
        <dbReference type="SAM" id="Phobius"/>
    </source>
</evidence>
<name>Q668B1_YERPS</name>
<keyword evidence="1" id="KW-0472">Membrane</keyword>
<protein>
    <submittedName>
        <fullName evidence="2">Putative membrane protein</fullName>
    </submittedName>
</protein>
<proteinExistence type="predicted"/>
<dbReference type="EMBL" id="BX936398">
    <property type="protein sequence ID" value="CAH22067.1"/>
    <property type="molecule type" value="Genomic_DNA"/>
</dbReference>
<evidence type="ECO:0000313" key="3">
    <source>
        <dbReference type="Proteomes" id="UP000001011"/>
    </source>
</evidence>
<keyword evidence="1" id="KW-1133">Transmembrane helix</keyword>
<feature type="transmembrane region" description="Helical" evidence="1">
    <location>
        <begin position="49"/>
        <end position="75"/>
    </location>
</feature>
<sequence precursor="true">MKWIRMIEMKNRLLKTLGAIIVLSILTPMMCLVNIYIIELIKMEDEITFSASIFISFISSPLVFYALVGSIYVFIFNRMPKFKEIIIKYLAMLMIASFIVSLPVSFYVDYKLKSKGYVVCDRISWMSPNTYVKDLSLCR</sequence>
<feature type="transmembrane region" description="Helical" evidence="1">
    <location>
        <begin position="12"/>
        <end position="37"/>
    </location>
</feature>
<dbReference type="InterPro" id="IPR010665">
    <property type="entry name" value="DUF1240"/>
</dbReference>
<dbReference type="KEGG" id="yps:YPTB2829"/>